<dbReference type="AlphaFoldDB" id="A0AAD1G3C9"/>
<dbReference type="SUPFAM" id="SSF52540">
    <property type="entry name" value="P-loop containing nucleoside triphosphate hydrolases"/>
    <property type="match status" value="1"/>
</dbReference>
<dbReference type="Pfam" id="PF01580">
    <property type="entry name" value="FtsK_SpoIIIE"/>
    <property type="match status" value="1"/>
</dbReference>
<evidence type="ECO:0000313" key="6">
    <source>
        <dbReference type="EMBL" id="BBI22199.1"/>
    </source>
</evidence>
<evidence type="ECO:0000259" key="5">
    <source>
        <dbReference type="PROSITE" id="PS50901"/>
    </source>
</evidence>
<dbReference type="InterPro" id="IPR050206">
    <property type="entry name" value="FtsK/SpoIIIE/SftA"/>
</dbReference>
<dbReference type="InterPro" id="IPR027417">
    <property type="entry name" value="P-loop_NTPase"/>
</dbReference>
<keyword evidence="4" id="KW-0175">Coiled coil</keyword>
<dbReference type="PANTHER" id="PTHR22683:SF41">
    <property type="entry name" value="DNA TRANSLOCASE FTSK"/>
    <property type="match status" value="1"/>
</dbReference>
<dbReference type="GO" id="GO:0003677">
    <property type="term" value="F:DNA binding"/>
    <property type="evidence" value="ECO:0007669"/>
    <property type="project" value="InterPro"/>
</dbReference>
<name>A0AAD1G3C9_HELPX</name>
<reference evidence="6 7" key="1">
    <citation type="submission" date="2016-08" db="EMBL/GenBank/DDBJ databases">
        <title>Whole genome shotgun sequence of Helicobacter pylori strain ATCC43504.</title>
        <authorList>
            <person name="Mimuro H."/>
            <person name="Ogura Y."/>
            <person name="Katsura K."/>
            <person name="Hayashi T."/>
        </authorList>
    </citation>
    <scope>NUCLEOTIDE SEQUENCE [LARGE SCALE GENOMIC DNA]</scope>
    <source>
        <strain evidence="7">ATCC 43504</strain>
    </source>
</reference>
<evidence type="ECO:0000256" key="1">
    <source>
        <dbReference type="ARBA" id="ARBA00022741"/>
    </source>
</evidence>
<feature type="domain" description="FtsK" evidence="5">
    <location>
        <begin position="164"/>
        <end position="355"/>
    </location>
</feature>
<accession>A0AAD1G3C9</accession>
<keyword evidence="1 3" id="KW-0547">Nucleotide-binding</keyword>
<feature type="coiled-coil region" evidence="4">
    <location>
        <begin position="115"/>
        <end position="149"/>
    </location>
</feature>
<evidence type="ECO:0000256" key="4">
    <source>
        <dbReference type="SAM" id="Coils"/>
    </source>
</evidence>
<proteinExistence type="predicted"/>
<protein>
    <submittedName>
        <fullName evidence="6">DNA translocase SftA</fullName>
    </submittedName>
</protein>
<dbReference type="Gene3D" id="3.40.50.300">
    <property type="entry name" value="P-loop containing nucleotide triphosphate hydrolases"/>
    <property type="match status" value="1"/>
</dbReference>
<organism evidence="6 7">
    <name type="scientific">Helicobacter pylori</name>
    <name type="common">Campylobacter pylori</name>
    <dbReference type="NCBI Taxonomy" id="210"/>
    <lineage>
        <taxon>Bacteria</taxon>
        <taxon>Pseudomonadati</taxon>
        <taxon>Campylobacterota</taxon>
        <taxon>Epsilonproteobacteria</taxon>
        <taxon>Campylobacterales</taxon>
        <taxon>Helicobacteraceae</taxon>
        <taxon>Helicobacter</taxon>
    </lineage>
</organism>
<dbReference type="GO" id="GO:0005524">
    <property type="term" value="F:ATP binding"/>
    <property type="evidence" value="ECO:0007669"/>
    <property type="project" value="UniProtKB-UniRule"/>
</dbReference>
<evidence type="ECO:0000313" key="7">
    <source>
        <dbReference type="Proteomes" id="UP000289281"/>
    </source>
</evidence>
<dbReference type="PANTHER" id="PTHR22683">
    <property type="entry name" value="SPORULATION PROTEIN RELATED"/>
    <property type="match status" value="1"/>
</dbReference>
<keyword evidence="2 3" id="KW-0067">ATP-binding</keyword>
<dbReference type="InterPro" id="IPR002543">
    <property type="entry name" value="FtsK_dom"/>
</dbReference>
<gene>
    <name evidence="6" type="primary">sftA</name>
    <name evidence="6" type="ORF">HPATCC43504_00264</name>
</gene>
<dbReference type="EMBL" id="AP017632">
    <property type="protein sequence ID" value="BBI22199.1"/>
    <property type="molecule type" value="Genomic_DNA"/>
</dbReference>
<dbReference type="PROSITE" id="PS50901">
    <property type="entry name" value="FTSK"/>
    <property type="match status" value="1"/>
</dbReference>
<evidence type="ECO:0000256" key="3">
    <source>
        <dbReference type="PROSITE-ProRule" id="PRU00289"/>
    </source>
</evidence>
<feature type="binding site" evidence="3">
    <location>
        <begin position="182"/>
        <end position="189"/>
    </location>
    <ligand>
        <name>ATP</name>
        <dbReference type="ChEBI" id="CHEBI:30616"/>
    </ligand>
</feature>
<dbReference type="Proteomes" id="UP000289281">
    <property type="component" value="Chromosome"/>
</dbReference>
<evidence type="ECO:0000256" key="2">
    <source>
        <dbReference type="ARBA" id="ARBA00022840"/>
    </source>
</evidence>
<sequence length="640" mass="73851">MYEYLKVNLQEKLAGFRDFAHYNETAKDPLPLKALFLSGVDALSKDALYYLEKIMRFGSKNGVLSFVNLESEKNNQSAEDLKKHAEFFKDTTSFERLKYLSVEVINDHGIQPQHMQDFADRIKAYYRQKKEVKRELKDLQKDKEFWTKSSQYEVVVPVGWDINHKEVCFEIGNEQNHTLICDHSGSGKSNFLHVLIQNLAFYYAPNEVQLFLLDYKEGVEFNAYTDPILEHARLVSVASSVGYGMSFLSWLCKEMQKRADRFKQFNVKDLSDYRKHEKMPRLIVVIDEFQVLFSDNKSTKAVEGHLNTLLKKGRSYGVHLILATQTMRGTDINRSIMAQIANCIALPMDADDSAKILDDDVACELVRPEGIFNNNGGHQKYHTKMSIPKAPDDFKSFLTKIHAEFNQRNLASIDRKIYNGETPLKMPNTLKANEMRLHLGKKVDYEQKDLIVEFENNESHLLVVSQDLNARIALMKLFAQNFKTANKELLFYNVEKRLVRELDELKKHHITPMQGSLGSVLDTAMNPNSVLIIDNLNEAKELHDKIGVEKLRSFLEKATDNEQYCIIFAHNLKQIQANYDSVKLKELLNNHFKQRLAFKCSRENLGAITKNDLPSLTNKLNALFVELSKDSYTEFRPFSL</sequence>